<accession>A0A0X8JM91</accession>
<dbReference type="InterPro" id="IPR036412">
    <property type="entry name" value="HAD-like_sf"/>
</dbReference>
<dbReference type="SUPFAM" id="SSF56784">
    <property type="entry name" value="HAD-like"/>
    <property type="match status" value="1"/>
</dbReference>
<evidence type="ECO:0000313" key="2">
    <source>
        <dbReference type="Proteomes" id="UP000069241"/>
    </source>
</evidence>
<dbReference type="Proteomes" id="UP000069241">
    <property type="component" value="Chromosome"/>
</dbReference>
<gene>
    <name evidence="1" type="ORF">AXF13_15005</name>
</gene>
<dbReference type="STRING" id="44742.AXF13_15005"/>
<reference evidence="2" key="1">
    <citation type="submission" date="2016-02" db="EMBL/GenBank/DDBJ databases">
        <authorList>
            <person name="Holder M.E."/>
            <person name="Ajami N.J."/>
            <person name="Petrosino J.F."/>
        </authorList>
    </citation>
    <scope>NUCLEOTIDE SEQUENCE [LARGE SCALE GENOMIC DNA]</scope>
    <source>
        <strain evidence="2">CCUG 45958</strain>
    </source>
</reference>
<organism evidence="1 2">
    <name type="scientific">Desulfovibrio fairfieldensis</name>
    <dbReference type="NCBI Taxonomy" id="44742"/>
    <lineage>
        <taxon>Bacteria</taxon>
        <taxon>Pseudomonadati</taxon>
        <taxon>Thermodesulfobacteriota</taxon>
        <taxon>Desulfovibrionia</taxon>
        <taxon>Desulfovibrionales</taxon>
        <taxon>Desulfovibrionaceae</taxon>
        <taxon>Desulfovibrio</taxon>
    </lineage>
</organism>
<dbReference type="RefSeq" id="WP_062254442.1">
    <property type="nucleotide sequence ID" value="NZ_CP014229.1"/>
</dbReference>
<proteinExistence type="predicted"/>
<dbReference type="EMBL" id="CP014229">
    <property type="protein sequence ID" value="AMD91331.1"/>
    <property type="molecule type" value="Genomic_DNA"/>
</dbReference>
<keyword evidence="1" id="KW-0808">Transferase</keyword>
<evidence type="ECO:0000313" key="1">
    <source>
        <dbReference type="EMBL" id="AMD91331.1"/>
    </source>
</evidence>
<name>A0A0X8JM91_9BACT</name>
<dbReference type="InterPro" id="IPR023214">
    <property type="entry name" value="HAD_sf"/>
</dbReference>
<dbReference type="KEGG" id="dfi:AXF13_15005"/>
<sequence length="192" mass="21066">MERDGKDIPLVTDLDGTLVAGDTLVEGVKDLLARRPWMCCVLPFWVARGRRFFKKQLAPWSAAACLRMPLNASVADLLGEAARTGRRVCLATAAYEEVAEAMRVRLPLFNAVFATTSAVNLKGVHKARFLSEMFGRGGFDYFGDSAADLPVWAEARKAYVVGDAALAERARSLNPEVTCIVPRWTQEPYGVS</sequence>
<dbReference type="GO" id="GO:0016740">
    <property type="term" value="F:transferase activity"/>
    <property type="evidence" value="ECO:0007669"/>
    <property type="project" value="UniProtKB-KW"/>
</dbReference>
<dbReference type="AlphaFoldDB" id="A0A0X8JM91"/>
<dbReference type="Gene3D" id="3.40.50.1000">
    <property type="entry name" value="HAD superfamily/HAD-like"/>
    <property type="match status" value="1"/>
</dbReference>
<keyword evidence="2" id="KW-1185">Reference proteome</keyword>
<protein>
    <submittedName>
        <fullName evidence="1">Prenyltransferase</fullName>
    </submittedName>
</protein>